<evidence type="ECO:0000313" key="8">
    <source>
        <dbReference type="EMBL" id="ASV76469.1"/>
    </source>
</evidence>
<evidence type="ECO:0000256" key="2">
    <source>
        <dbReference type="ARBA" id="ARBA00009433"/>
    </source>
</evidence>
<protein>
    <submittedName>
        <fullName evidence="8">Succinate dehydrogenase iron-sulfur protein</fullName>
    </submittedName>
</protein>
<dbReference type="GO" id="GO:0009060">
    <property type="term" value="P:aerobic respiration"/>
    <property type="evidence" value="ECO:0007669"/>
    <property type="project" value="TreeGrafter"/>
</dbReference>
<dbReference type="GO" id="GO:0046872">
    <property type="term" value="F:metal ion binding"/>
    <property type="evidence" value="ECO:0007669"/>
    <property type="project" value="UniProtKB-KW"/>
</dbReference>
<evidence type="ECO:0000256" key="3">
    <source>
        <dbReference type="ARBA" id="ARBA00022723"/>
    </source>
</evidence>
<sequence>MNVISVLQKIAQLGVNAEGKPVPPVAWECNCLEEVCGACTMVINGRVRQACTALVDKLLADRPAGIRLEPMTKFPVIRDLVVDRTRIFATLKKIKAWIPVDSYLDLGPPLRQSQEMQEIAYVLSKCMSCGCCMEACPQYLKIEVKRLPGESEDDYRRREAEITNRHFMGAAAIAQIDLFNSHPVGKMNSRDRLDALISEGGIQVCGNAQNCVKVCPKEIPLTTSIARMGRAATIHMFRNWFER</sequence>
<proteinExistence type="inferred from homology"/>
<dbReference type="InterPro" id="IPR025192">
    <property type="entry name" value="Succ_DH/fum_Rdtase_N"/>
</dbReference>
<evidence type="ECO:0000256" key="1">
    <source>
        <dbReference type="ARBA" id="ARBA00001927"/>
    </source>
</evidence>
<gene>
    <name evidence="8" type="ORF">THTE_3868</name>
</gene>
<dbReference type="InterPro" id="IPR050573">
    <property type="entry name" value="SDH/FRD_Iron-Sulfur"/>
</dbReference>
<comment type="cofactor">
    <cofactor evidence="1">
        <name>[3Fe-4S] cluster</name>
        <dbReference type="ChEBI" id="CHEBI:21137"/>
    </cofactor>
</comment>
<keyword evidence="3" id="KW-0479">Metal-binding</keyword>
<keyword evidence="4" id="KW-0408">Iron</keyword>
<dbReference type="KEGG" id="ttf:THTE_3868"/>
<dbReference type="InterPro" id="IPR009051">
    <property type="entry name" value="Helical_ferredxn"/>
</dbReference>
<dbReference type="GO" id="GO:0051536">
    <property type="term" value="F:iron-sulfur cluster binding"/>
    <property type="evidence" value="ECO:0007669"/>
    <property type="project" value="UniProtKB-KW"/>
</dbReference>
<evidence type="ECO:0000259" key="7">
    <source>
        <dbReference type="PROSITE" id="PS51379"/>
    </source>
</evidence>
<dbReference type="NCBIfam" id="NF006391">
    <property type="entry name" value="PRK08640.1"/>
    <property type="match status" value="1"/>
</dbReference>
<dbReference type="Gene3D" id="3.10.20.30">
    <property type="match status" value="1"/>
</dbReference>
<evidence type="ECO:0000256" key="4">
    <source>
        <dbReference type="ARBA" id="ARBA00023004"/>
    </source>
</evidence>
<dbReference type="SUPFAM" id="SSF46548">
    <property type="entry name" value="alpha-helical ferredoxin"/>
    <property type="match status" value="1"/>
</dbReference>
<dbReference type="InterPro" id="IPR036010">
    <property type="entry name" value="2Fe-2S_ferredoxin-like_sf"/>
</dbReference>
<evidence type="ECO:0000313" key="9">
    <source>
        <dbReference type="Proteomes" id="UP000215086"/>
    </source>
</evidence>
<comment type="cofactor">
    <cofactor evidence="6">
        <name>[2Fe-2S] cluster</name>
        <dbReference type="ChEBI" id="CHEBI:190135"/>
    </cofactor>
</comment>
<evidence type="ECO:0000256" key="6">
    <source>
        <dbReference type="ARBA" id="ARBA00034078"/>
    </source>
</evidence>
<reference evidence="8 9" key="1">
    <citation type="journal article" name="Front. Microbiol.">
        <title>Sugar Metabolism of the First Thermophilic Planctomycete Thermogutta terrifontis: Comparative Genomic and Transcriptomic Approaches.</title>
        <authorList>
            <person name="Elcheninov A.G."/>
            <person name="Menzel P."/>
            <person name="Gudbergsdottir S.R."/>
            <person name="Slesarev A.I."/>
            <person name="Kadnikov V.V."/>
            <person name="Krogh A."/>
            <person name="Bonch-Osmolovskaya E.A."/>
            <person name="Peng X."/>
            <person name="Kublanov I.V."/>
        </authorList>
    </citation>
    <scope>NUCLEOTIDE SEQUENCE [LARGE SCALE GENOMIC DNA]</scope>
    <source>
        <strain evidence="8 9">R1</strain>
    </source>
</reference>
<dbReference type="InterPro" id="IPR012675">
    <property type="entry name" value="Beta-grasp_dom_sf"/>
</dbReference>
<accession>A0A286RKH3</accession>
<dbReference type="Pfam" id="PF13183">
    <property type="entry name" value="Fer4_8"/>
    <property type="match status" value="1"/>
</dbReference>
<dbReference type="AlphaFoldDB" id="A0A286RKH3"/>
<dbReference type="InterPro" id="IPR017900">
    <property type="entry name" value="4Fe4S_Fe_S_CS"/>
</dbReference>
<dbReference type="PANTHER" id="PTHR11921:SF29">
    <property type="entry name" value="SUCCINATE DEHYDROGENASE [UBIQUINONE] IRON-SULFUR SUBUNIT, MITOCHONDRIAL"/>
    <property type="match status" value="1"/>
</dbReference>
<dbReference type="SUPFAM" id="SSF54292">
    <property type="entry name" value="2Fe-2S ferredoxin-like"/>
    <property type="match status" value="1"/>
</dbReference>
<dbReference type="InterPro" id="IPR017896">
    <property type="entry name" value="4Fe4S_Fe-S-bd"/>
</dbReference>
<dbReference type="FunFam" id="1.10.1060.10:FF:000005">
    <property type="entry name" value="Succinate dehydrogenase iron-sulfur subunit"/>
    <property type="match status" value="1"/>
</dbReference>
<dbReference type="PROSITE" id="PS00198">
    <property type="entry name" value="4FE4S_FER_1"/>
    <property type="match status" value="1"/>
</dbReference>
<dbReference type="Pfam" id="PF13085">
    <property type="entry name" value="Fer2_3"/>
    <property type="match status" value="1"/>
</dbReference>
<evidence type="ECO:0000256" key="5">
    <source>
        <dbReference type="ARBA" id="ARBA00023014"/>
    </source>
</evidence>
<dbReference type="GO" id="GO:0022904">
    <property type="term" value="P:respiratory electron transport chain"/>
    <property type="evidence" value="ECO:0007669"/>
    <property type="project" value="TreeGrafter"/>
</dbReference>
<dbReference type="EMBL" id="CP018477">
    <property type="protein sequence ID" value="ASV76469.1"/>
    <property type="molecule type" value="Genomic_DNA"/>
</dbReference>
<dbReference type="Proteomes" id="UP000215086">
    <property type="component" value="Chromosome"/>
</dbReference>
<keyword evidence="9" id="KW-1185">Reference proteome</keyword>
<organism evidence="8 9">
    <name type="scientific">Thermogutta terrifontis</name>
    <dbReference type="NCBI Taxonomy" id="1331910"/>
    <lineage>
        <taxon>Bacteria</taxon>
        <taxon>Pseudomonadati</taxon>
        <taxon>Planctomycetota</taxon>
        <taxon>Planctomycetia</taxon>
        <taxon>Pirellulales</taxon>
        <taxon>Thermoguttaceae</taxon>
        <taxon>Thermogutta</taxon>
    </lineage>
</organism>
<dbReference type="PROSITE" id="PS51379">
    <property type="entry name" value="4FE4S_FER_2"/>
    <property type="match status" value="1"/>
</dbReference>
<comment type="similarity">
    <text evidence="2">Belongs to the succinate dehydrogenase/fumarate reductase iron-sulfur protein family.</text>
</comment>
<dbReference type="GO" id="GO:0009055">
    <property type="term" value="F:electron transfer activity"/>
    <property type="evidence" value="ECO:0007669"/>
    <property type="project" value="InterPro"/>
</dbReference>
<dbReference type="Gene3D" id="1.10.1060.10">
    <property type="entry name" value="Alpha-helical ferredoxin"/>
    <property type="match status" value="1"/>
</dbReference>
<feature type="domain" description="4Fe-4S ferredoxin-type" evidence="7">
    <location>
        <begin position="117"/>
        <end position="147"/>
    </location>
</feature>
<keyword evidence="5" id="KW-0411">Iron-sulfur</keyword>
<dbReference type="PANTHER" id="PTHR11921">
    <property type="entry name" value="SUCCINATE DEHYDROGENASE IRON-SULFUR PROTEIN"/>
    <property type="match status" value="1"/>
</dbReference>
<name>A0A286RKH3_9BACT</name>